<dbReference type="PROSITE" id="PS50011">
    <property type="entry name" value="PROTEIN_KINASE_DOM"/>
    <property type="match status" value="1"/>
</dbReference>
<dbReference type="InterPro" id="IPR011009">
    <property type="entry name" value="Kinase-like_dom_sf"/>
</dbReference>
<dbReference type="EnsemblPlants" id="PNT74643">
    <property type="protein sequence ID" value="PNT74643"/>
    <property type="gene ID" value="BRADI_1g19290v3"/>
</dbReference>
<dbReference type="FunFam" id="2.10.25.10:FF:000038">
    <property type="entry name" value="Fibrillin 2"/>
    <property type="match status" value="1"/>
</dbReference>
<dbReference type="PANTHER" id="PTHR27005:SF241">
    <property type="entry name" value="OS10G0174548 PROTEIN"/>
    <property type="match status" value="1"/>
</dbReference>
<dbReference type="PROSITE" id="PS00107">
    <property type="entry name" value="PROTEIN_KINASE_ATP"/>
    <property type="match status" value="1"/>
</dbReference>
<dbReference type="FunFam" id="3.30.200.20:FF:000337">
    <property type="entry name" value="Wall-associated receptor kinase 3"/>
    <property type="match status" value="1"/>
</dbReference>
<keyword evidence="4" id="KW-0732">Signal</keyword>
<dbReference type="SMART" id="SM00220">
    <property type="entry name" value="S_TKc"/>
    <property type="match status" value="1"/>
</dbReference>
<dbReference type="InterPro" id="IPR049883">
    <property type="entry name" value="NOTCH1_EGF-like"/>
</dbReference>
<dbReference type="Gene3D" id="1.10.510.10">
    <property type="entry name" value="Transferase(Phosphotransferase) domain 1"/>
    <property type="match status" value="1"/>
</dbReference>
<feature type="domain" description="Protein kinase" evidence="13">
    <location>
        <begin position="321"/>
        <end position="587"/>
    </location>
</feature>
<reference evidence="16" key="3">
    <citation type="submission" date="2018-08" db="UniProtKB">
        <authorList>
            <consortium name="EnsemblPlants"/>
        </authorList>
    </citation>
    <scope>IDENTIFICATION</scope>
    <source>
        <strain evidence="16">cv. Bd21</strain>
    </source>
</reference>
<dbReference type="SUPFAM" id="SSF57184">
    <property type="entry name" value="Growth factor receptor domain"/>
    <property type="match status" value="1"/>
</dbReference>
<evidence type="ECO:0000256" key="11">
    <source>
        <dbReference type="PROSITE-ProRule" id="PRU10141"/>
    </source>
</evidence>
<reference evidence="15 16" key="1">
    <citation type="journal article" date="2010" name="Nature">
        <title>Genome sequencing and analysis of the model grass Brachypodium distachyon.</title>
        <authorList>
            <consortium name="International Brachypodium Initiative"/>
        </authorList>
    </citation>
    <scope>NUCLEOTIDE SEQUENCE [LARGE SCALE GENOMIC DNA]</scope>
    <source>
        <strain evidence="15 16">Bd21</strain>
    </source>
</reference>
<dbReference type="PROSITE" id="PS00108">
    <property type="entry name" value="PROTEIN_KINASE_ST"/>
    <property type="match status" value="1"/>
</dbReference>
<evidence type="ECO:0000256" key="6">
    <source>
        <dbReference type="ARBA" id="ARBA00022741"/>
    </source>
</evidence>
<evidence type="ECO:0000256" key="4">
    <source>
        <dbReference type="ARBA" id="ARBA00022729"/>
    </source>
</evidence>
<evidence type="ECO:0000256" key="1">
    <source>
        <dbReference type="ARBA" id="ARBA00022527"/>
    </source>
</evidence>
<dbReference type="AlphaFoldDB" id="A0A2K2DK35"/>
<evidence type="ECO:0000256" key="5">
    <source>
        <dbReference type="ARBA" id="ARBA00022737"/>
    </source>
</evidence>
<dbReference type="PANTHER" id="PTHR27005">
    <property type="entry name" value="WALL-ASSOCIATED RECEPTOR KINASE-LIKE 21"/>
    <property type="match status" value="1"/>
</dbReference>
<organism evidence="15">
    <name type="scientific">Brachypodium distachyon</name>
    <name type="common">Purple false brome</name>
    <name type="synonym">Trachynia distachya</name>
    <dbReference type="NCBI Taxonomy" id="15368"/>
    <lineage>
        <taxon>Eukaryota</taxon>
        <taxon>Viridiplantae</taxon>
        <taxon>Streptophyta</taxon>
        <taxon>Embryophyta</taxon>
        <taxon>Tracheophyta</taxon>
        <taxon>Spermatophyta</taxon>
        <taxon>Magnoliopsida</taxon>
        <taxon>Liliopsida</taxon>
        <taxon>Poales</taxon>
        <taxon>Poaceae</taxon>
        <taxon>BOP clade</taxon>
        <taxon>Pooideae</taxon>
        <taxon>Stipodae</taxon>
        <taxon>Brachypodieae</taxon>
        <taxon>Brachypodium</taxon>
    </lineage>
</organism>
<keyword evidence="17" id="KW-1185">Reference proteome</keyword>
<comment type="caution">
    <text evidence="10">Lacks conserved residue(s) required for the propagation of feature annotation.</text>
</comment>
<evidence type="ECO:0000256" key="10">
    <source>
        <dbReference type="PROSITE-ProRule" id="PRU00076"/>
    </source>
</evidence>
<dbReference type="InParanoid" id="A0A2K2DK35"/>
<evidence type="ECO:0000256" key="12">
    <source>
        <dbReference type="SAM" id="MobiDB-lite"/>
    </source>
</evidence>
<dbReference type="GO" id="GO:0005509">
    <property type="term" value="F:calcium ion binding"/>
    <property type="evidence" value="ECO:0007669"/>
    <property type="project" value="InterPro"/>
</dbReference>
<dbReference type="Proteomes" id="UP000008810">
    <property type="component" value="Chromosome 1"/>
</dbReference>
<dbReference type="SUPFAM" id="SSF56112">
    <property type="entry name" value="Protein kinase-like (PK-like)"/>
    <property type="match status" value="1"/>
</dbReference>
<dbReference type="Gene3D" id="2.10.25.10">
    <property type="entry name" value="Laminin"/>
    <property type="match status" value="1"/>
</dbReference>
<dbReference type="InterPro" id="IPR001881">
    <property type="entry name" value="EGF-like_Ca-bd_dom"/>
</dbReference>
<dbReference type="InterPro" id="IPR009030">
    <property type="entry name" value="Growth_fac_rcpt_cys_sf"/>
</dbReference>
<dbReference type="Gene3D" id="3.30.200.20">
    <property type="entry name" value="Phosphorylase Kinase, domain 1"/>
    <property type="match status" value="1"/>
</dbReference>
<dbReference type="InterPro" id="IPR000719">
    <property type="entry name" value="Prot_kinase_dom"/>
</dbReference>
<evidence type="ECO:0000259" key="13">
    <source>
        <dbReference type="PROSITE" id="PS50011"/>
    </source>
</evidence>
<sequence length="625" mass="69930">MDGNNRHLLKLERTNLGRFGGRRPFLLSPLRNVVIGVGWDVQPEMAFGRSIDNETRYMIGCLSYIKHSFLTNGSCSGRGCCEASIPSEKDVDFSIRAFTVVFEPQKERDMPGDDMSTNSPCSYAMMVERSWYNFSSEDMFGRMVLPNKYPRGVPFVLDFAIRNRSCTAQGQQPPQDYACISGNSYCAKAPSGNGYVCRCQDNYDGNPYITNGCQDINECDLHPKNNCSAGSFCKNTPGGYECPCKVGMKGNGKKGPCTENFPMPAKVIVGVSSSIVVVVLMLMVNQFLKLKKFYEQNGGPILKGVKNIRIYTRKQLKQITGNYKHPIGEGAFGKVYLGTLEDKQQVAIKRSIKVEKERTKEFTDEVIIQSEMRHKNIVRLLSCCLEVDVPILVYEFVPRGSLYEVLFRGGDSIPVNTRLRIAVGTAEGLAYMHSAGQSTIRHGDVKSANILLDEIFIPKVSDFGTSSLLARGTDEMTENVIGDKSYIDPIYMQEGIVTQKSDVYSFGVVLIELVTRRAAKYDKERSYIKNFVQACLGKRAREFFDNDITSDEDIKILEMVSEVAVECLKTNPEERLHMRQVESRLFYISAQSVHYGQETNDLRNLSPSPEDIALPTSGENEASTD</sequence>
<dbReference type="EMBL" id="CM000880">
    <property type="protein sequence ID" value="PNT74643.1"/>
    <property type="molecule type" value="Genomic_DNA"/>
</dbReference>
<dbReference type="SMART" id="SM00181">
    <property type="entry name" value="EGF"/>
    <property type="match status" value="2"/>
</dbReference>
<keyword evidence="5" id="KW-0677">Repeat</keyword>
<reference evidence="15" key="2">
    <citation type="submission" date="2017-06" db="EMBL/GenBank/DDBJ databases">
        <title>WGS assembly of Brachypodium distachyon.</title>
        <authorList>
            <consortium name="The International Brachypodium Initiative"/>
            <person name="Lucas S."/>
            <person name="Harmon-Smith M."/>
            <person name="Lail K."/>
            <person name="Tice H."/>
            <person name="Grimwood J."/>
            <person name="Bruce D."/>
            <person name="Barry K."/>
            <person name="Shu S."/>
            <person name="Lindquist E."/>
            <person name="Wang M."/>
            <person name="Pitluck S."/>
            <person name="Vogel J.P."/>
            <person name="Garvin D.F."/>
            <person name="Mockler T.C."/>
            <person name="Schmutz J."/>
            <person name="Rokhsar D."/>
            <person name="Bevan M.W."/>
        </authorList>
    </citation>
    <scope>NUCLEOTIDE SEQUENCE</scope>
    <source>
        <strain evidence="15">Bd21</strain>
    </source>
</reference>
<dbReference type="PROSITE" id="PS00010">
    <property type="entry name" value="ASX_HYDROXYL"/>
    <property type="match status" value="1"/>
</dbReference>
<keyword evidence="8 11" id="KW-0067">ATP-binding</keyword>
<evidence type="ECO:0000313" key="16">
    <source>
        <dbReference type="EnsemblPlants" id="PNT74643"/>
    </source>
</evidence>
<keyword evidence="3" id="KW-0808">Transferase</keyword>
<evidence type="ECO:0000256" key="8">
    <source>
        <dbReference type="ARBA" id="ARBA00022840"/>
    </source>
</evidence>
<feature type="region of interest" description="Disordered" evidence="12">
    <location>
        <begin position="600"/>
        <end position="625"/>
    </location>
</feature>
<feature type="binding site" evidence="11">
    <location>
        <position position="349"/>
    </location>
    <ligand>
        <name>ATP</name>
        <dbReference type="ChEBI" id="CHEBI:30616"/>
    </ligand>
</feature>
<dbReference type="CDD" id="cd00054">
    <property type="entry name" value="EGF_CA"/>
    <property type="match status" value="1"/>
</dbReference>
<accession>A0A2K2DK35</accession>
<dbReference type="PROSITE" id="PS01187">
    <property type="entry name" value="EGF_CA"/>
    <property type="match status" value="1"/>
</dbReference>
<gene>
    <name evidence="15" type="ORF">BRADI_1g19290v3</name>
</gene>
<name>A0A2K2DK35_BRADI</name>
<keyword evidence="2 10" id="KW-0245">EGF-like domain</keyword>
<dbReference type="Pfam" id="PF07714">
    <property type="entry name" value="PK_Tyr_Ser-Thr"/>
    <property type="match status" value="1"/>
</dbReference>
<feature type="domain" description="EGF-like" evidence="14">
    <location>
        <begin position="215"/>
        <end position="251"/>
    </location>
</feature>
<dbReference type="GO" id="GO:0005886">
    <property type="term" value="C:plasma membrane"/>
    <property type="evidence" value="ECO:0000318"/>
    <property type="project" value="GO_Central"/>
</dbReference>
<dbReference type="SMART" id="SM00179">
    <property type="entry name" value="EGF_CA"/>
    <property type="match status" value="1"/>
</dbReference>
<evidence type="ECO:0008006" key="18">
    <source>
        <dbReference type="Google" id="ProtNLM"/>
    </source>
</evidence>
<evidence type="ECO:0000256" key="2">
    <source>
        <dbReference type="ARBA" id="ARBA00022536"/>
    </source>
</evidence>
<dbReference type="OrthoDB" id="674570at2759"/>
<dbReference type="Gramene" id="PNT74643">
    <property type="protein sequence ID" value="PNT74643"/>
    <property type="gene ID" value="BRADI_1g19290v3"/>
</dbReference>
<evidence type="ECO:0000256" key="7">
    <source>
        <dbReference type="ARBA" id="ARBA00022777"/>
    </source>
</evidence>
<evidence type="ECO:0000313" key="17">
    <source>
        <dbReference type="Proteomes" id="UP000008810"/>
    </source>
</evidence>
<dbReference type="GO" id="GO:0005524">
    <property type="term" value="F:ATP binding"/>
    <property type="evidence" value="ECO:0007669"/>
    <property type="project" value="UniProtKB-UniRule"/>
</dbReference>
<evidence type="ECO:0000256" key="3">
    <source>
        <dbReference type="ARBA" id="ARBA00022679"/>
    </source>
</evidence>
<keyword evidence="9" id="KW-1015">Disulfide bond</keyword>
<dbReference type="Pfam" id="PF07645">
    <property type="entry name" value="EGF_CA"/>
    <property type="match status" value="1"/>
</dbReference>
<dbReference type="InterPro" id="IPR000152">
    <property type="entry name" value="EGF-type_Asp/Asn_hydroxyl_site"/>
</dbReference>
<dbReference type="InterPro" id="IPR008271">
    <property type="entry name" value="Ser/Thr_kinase_AS"/>
</dbReference>
<dbReference type="InterPro" id="IPR045274">
    <property type="entry name" value="WAK-like"/>
</dbReference>
<dbReference type="InterPro" id="IPR018097">
    <property type="entry name" value="EGF_Ca-bd_CS"/>
</dbReference>
<dbReference type="GO" id="GO:0004674">
    <property type="term" value="F:protein serine/threonine kinase activity"/>
    <property type="evidence" value="ECO:0007669"/>
    <property type="project" value="UniProtKB-KW"/>
</dbReference>
<dbReference type="GO" id="GO:0007166">
    <property type="term" value="P:cell surface receptor signaling pathway"/>
    <property type="evidence" value="ECO:0000318"/>
    <property type="project" value="GO_Central"/>
</dbReference>
<keyword evidence="7" id="KW-0418">Kinase</keyword>
<protein>
    <recommendedName>
        <fullName evidence="18">Protein kinase domain-containing protein</fullName>
    </recommendedName>
</protein>
<proteinExistence type="predicted"/>
<evidence type="ECO:0000256" key="9">
    <source>
        <dbReference type="ARBA" id="ARBA00023157"/>
    </source>
</evidence>
<keyword evidence="1" id="KW-0723">Serine/threonine-protein kinase</keyword>
<keyword evidence="6 11" id="KW-0547">Nucleotide-binding</keyword>
<dbReference type="InterPro" id="IPR000742">
    <property type="entry name" value="EGF"/>
</dbReference>
<dbReference type="PROSITE" id="PS50026">
    <property type="entry name" value="EGF_3"/>
    <property type="match status" value="1"/>
</dbReference>
<evidence type="ECO:0000259" key="14">
    <source>
        <dbReference type="PROSITE" id="PS50026"/>
    </source>
</evidence>
<dbReference type="InterPro" id="IPR017441">
    <property type="entry name" value="Protein_kinase_ATP_BS"/>
</dbReference>
<dbReference type="InterPro" id="IPR001245">
    <property type="entry name" value="Ser-Thr/Tyr_kinase_cat_dom"/>
</dbReference>
<evidence type="ECO:0000313" key="15">
    <source>
        <dbReference type="EMBL" id="PNT74643.1"/>
    </source>
</evidence>